<dbReference type="EMBL" id="QKYT01000062">
    <property type="protein sequence ID" value="RIA95362.1"/>
    <property type="molecule type" value="Genomic_DNA"/>
</dbReference>
<proteinExistence type="predicted"/>
<dbReference type="Proteomes" id="UP000265703">
    <property type="component" value="Unassembled WGS sequence"/>
</dbReference>
<reference evidence="2 3" key="1">
    <citation type="submission" date="2018-06" db="EMBL/GenBank/DDBJ databases">
        <title>Comparative genomics reveals the genomic features of Rhizophagus irregularis, R. cerebriforme, R. diaphanum and Gigaspora rosea, and their symbiotic lifestyle signature.</title>
        <authorList>
            <person name="Morin E."/>
            <person name="San Clemente H."/>
            <person name="Chen E.C.H."/>
            <person name="De La Providencia I."/>
            <person name="Hainaut M."/>
            <person name="Kuo A."/>
            <person name="Kohler A."/>
            <person name="Murat C."/>
            <person name="Tang N."/>
            <person name="Roy S."/>
            <person name="Loubradou J."/>
            <person name="Henrissat B."/>
            <person name="Grigoriev I.V."/>
            <person name="Corradi N."/>
            <person name="Roux C."/>
            <person name="Martin F.M."/>
        </authorList>
    </citation>
    <scope>NUCLEOTIDE SEQUENCE [LARGE SCALE GENOMIC DNA]</scope>
    <source>
        <strain evidence="2 3">DAOM 227022</strain>
    </source>
</reference>
<protein>
    <submittedName>
        <fullName evidence="2">Uncharacterized protein</fullName>
    </submittedName>
</protein>
<gene>
    <name evidence="2" type="ORF">C1645_757661</name>
</gene>
<accession>A0A397TBU8</accession>
<evidence type="ECO:0000256" key="1">
    <source>
        <dbReference type="SAM" id="Coils"/>
    </source>
</evidence>
<sequence>MKKSPEATKIIALYKQNQYPPAIDHISQLSAELTAETMHAKEEANRLQLEALAREEILYLEIEALKREREEYVKNAKNKISELLTNIEQQKISQEMKQRFIEEKDHAIEEYRHKFEEIEKMIENDKKILTEYREKVETLTLGNEQLEASLSQFKINLKERQGEYEELKRNLSNRNNKRKICVFI</sequence>
<evidence type="ECO:0000313" key="2">
    <source>
        <dbReference type="EMBL" id="RIA95362.1"/>
    </source>
</evidence>
<feature type="coiled-coil region" evidence="1">
    <location>
        <begin position="30"/>
        <end position="177"/>
    </location>
</feature>
<evidence type="ECO:0000313" key="3">
    <source>
        <dbReference type="Proteomes" id="UP000265703"/>
    </source>
</evidence>
<comment type="caution">
    <text evidence="2">The sequence shown here is derived from an EMBL/GenBank/DDBJ whole genome shotgun (WGS) entry which is preliminary data.</text>
</comment>
<keyword evidence="1" id="KW-0175">Coiled coil</keyword>
<keyword evidence="3" id="KW-1185">Reference proteome</keyword>
<organism evidence="2 3">
    <name type="scientific">Glomus cerebriforme</name>
    <dbReference type="NCBI Taxonomy" id="658196"/>
    <lineage>
        <taxon>Eukaryota</taxon>
        <taxon>Fungi</taxon>
        <taxon>Fungi incertae sedis</taxon>
        <taxon>Mucoromycota</taxon>
        <taxon>Glomeromycotina</taxon>
        <taxon>Glomeromycetes</taxon>
        <taxon>Glomerales</taxon>
        <taxon>Glomeraceae</taxon>
        <taxon>Glomus</taxon>
    </lineage>
</organism>
<dbReference type="AlphaFoldDB" id="A0A397TBU8"/>
<name>A0A397TBU8_9GLOM</name>